<dbReference type="GO" id="GO:0005737">
    <property type="term" value="C:cytoplasm"/>
    <property type="evidence" value="ECO:0007669"/>
    <property type="project" value="UniProtKB-SubCell"/>
</dbReference>
<evidence type="ECO:0000313" key="2">
    <source>
        <dbReference type="EMBL" id="SKA92649.1"/>
    </source>
</evidence>
<accession>A0A1T4XSU3</accession>
<dbReference type="GO" id="GO:1902929">
    <property type="term" value="C:plasma membrane of growing cell tip"/>
    <property type="evidence" value="ECO:0007669"/>
    <property type="project" value="TreeGrafter"/>
</dbReference>
<dbReference type="PANTHER" id="PTHR31778">
    <property type="entry name" value="BUD SITE SELECTION PROTEIN RAX2"/>
    <property type="match status" value="1"/>
</dbReference>
<protein>
    <submittedName>
        <fullName evidence="2">Delta-60 repeat domain-containing protein</fullName>
    </submittedName>
</protein>
<dbReference type="InterPro" id="IPR013783">
    <property type="entry name" value="Ig-like_fold"/>
</dbReference>
<feature type="chain" id="PRO_5013250569" evidence="1">
    <location>
        <begin position="31"/>
        <end position="702"/>
    </location>
</feature>
<keyword evidence="3" id="KW-1185">Reference proteome</keyword>
<dbReference type="NCBIfam" id="NF012200">
    <property type="entry name" value="choice_anch_D"/>
    <property type="match status" value="1"/>
</dbReference>
<dbReference type="AlphaFoldDB" id="A0A1T4XSU3"/>
<feature type="signal peptide" evidence="1">
    <location>
        <begin position="1"/>
        <end position="30"/>
    </location>
</feature>
<evidence type="ECO:0000256" key="1">
    <source>
        <dbReference type="SAM" id="SignalP"/>
    </source>
</evidence>
<dbReference type="PANTHER" id="PTHR31778:SF2">
    <property type="entry name" value="BUD SITE SELECTION PROTEIN RAX2"/>
    <property type="match status" value="1"/>
</dbReference>
<keyword evidence="1" id="KW-0732">Signal</keyword>
<sequence length="702" mass="74491">MLVFPPSKKAWLVRWSFWCSLLWLTNTVWAAGEVDPNFNPDANNNVYAFSIQPDDRIVIGGNFTSVGGQSLSRLTRLLSNGLLDPSFPGSVSSVVYGLNQQADRKLLLSGYFNTVNGQARGSGALLSQDGVLGSGFNFQSNQSVEVAVPQADGGIIVGGFFTQLMGATRNYIARVNAGGELDTVFNPDANDVVRTVAVTPEGKIIIAGSFTTIGGTSKTRIARLNADGSLDDSFLGTANGSAYALLLQPDGKILLGGNFTSVGGVTRQQLARLNTDGSLDTSFPNPALNGLINSMVLQANGKIIIGGQFTSVQGSPRNRLARLNSDGSLDSSFDPNVNSNVHSLMLQKDGRLLVGGVFSMVGSEPRNSIARLTNDAADDQLAVISGNEIQWLRGGSSPEVNWTEFEVSMDGGTQWVLLGKGERISGGWQMTNLNLPDGGYIRARGIVTGGRFSGSSWWVESLKGYHRTMVVEQPAGQALENITSSVNFGPVAPDSSATREFTLKNTGAVALEGLSFSLVGLPSSGFSIKGTPATTLQAGENMQVAVILTGSEVGDQVGSLRIVSNASQDAFDIHLTGQVLSFDTDSDGDGLNDASELQMAALGFDWQISQGELVATLFDHASKAGLYTADQVQTLNIGARLVQRNAATQSFSFSIGLKKSTDLVSYEDVFLTAPMATFTAEGKLEFQLDAPEKTQFFRLEAH</sequence>
<name>A0A1T4XSU3_9BACT</name>
<dbReference type="Proteomes" id="UP000190774">
    <property type="component" value="Unassembled WGS sequence"/>
</dbReference>
<dbReference type="Gene3D" id="2.80.10.50">
    <property type="match status" value="3"/>
</dbReference>
<dbReference type="SUPFAM" id="SSF63829">
    <property type="entry name" value="Calcium-dependent phosphotriesterase"/>
    <property type="match status" value="1"/>
</dbReference>
<evidence type="ECO:0000313" key="3">
    <source>
        <dbReference type="Proteomes" id="UP000190774"/>
    </source>
</evidence>
<dbReference type="Gene3D" id="2.60.40.10">
    <property type="entry name" value="Immunoglobulins"/>
    <property type="match status" value="1"/>
</dbReference>
<dbReference type="STRING" id="48467.SAMN02745166_01924"/>
<gene>
    <name evidence="2" type="ORF">SAMN02745166_01924</name>
</gene>
<organism evidence="2 3">
    <name type="scientific">Prosthecobacter debontii</name>
    <dbReference type="NCBI Taxonomy" id="48467"/>
    <lineage>
        <taxon>Bacteria</taxon>
        <taxon>Pseudomonadati</taxon>
        <taxon>Verrucomicrobiota</taxon>
        <taxon>Verrucomicrobiia</taxon>
        <taxon>Verrucomicrobiales</taxon>
        <taxon>Verrucomicrobiaceae</taxon>
        <taxon>Prosthecobacter</taxon>
    </lineage>
</organism>
<dbReference type="InterPro" id="IPR013431">
    <property type="entry name" value="Delta_60_rpt"/>
</dbReference>
<proteinExistence type="predicted"/>
<reference evidence="3" key="1">
    <citation type="submission" date="2017-02" db="EMBL/GenBank/DDBJ databases">
        <authorList>
            <person name="Varghese N."/>
            <person name="Submissions S."/>
        </authorList>
    </citation>
    <scope>NUCLEOTIDE SEQUENCE [LARGE SCALE GENOMIC DNA]</scope>
    <source>
        <strain evidence="3">ATCC 700200</strain>
    </source>
</reference>
<dbReference type="Pfam" id="PF17164">
    <property type="entry name" value="DUF5122"/>
    <property type="match status" value="6"/>
</dbReference>
<dbReference type="NCBIfam" id="TIGR02608">
    <property type="entry name" value="delta_60_rpt"/>
    <property type="match status" value="5"/>
</dbReference>
<dbReference type="EMBL" id="FUYE01000005">
    <property type="protein sequence ID" value="SKA92649.1"/>
    <property type="molecule type" value="Genomic_DNA"/>
</dbReference>